<organism evidence="13 14">
    <name type="scientific">Parvibacter caecicola</name>
    <dbReference type="NCBI Taxonomy" id="747645"/>
    <lineage>
        <taxon>Bacteria</taxon>
        <taxon>Bacillati</taxon>
        <taxon>Actinomycetota</taxon>
        <taxon>Coriobacteriia</taxon>
        <taxon>Coriobacteriales</taxon>
        <taxon>Coriobacteriaceae</taxon>
        <taxon>Parvibacter</taxon>
    </lineage>
</organism>
<keyword evidence="9" id="KW-1133">Transmembrane helix</keyword>
<dbReference type="InterPro" id="IPR036097">
    <property type="entry name" value="HisK_dim/P_sf"/>
</dbReference>
<feature type="signal peptide" evidence="10">
    <location>
        <begin position="1"/>
        <end position="29"/>
    </location>
</feature>
<keyword evidence="6 13" id="KW-0418">Kinase</keyword>
<dbReference type="InterPro" id="IPR050351">
    <property type="entry name" value="BphY/WalK/GraS-like"/>
</dbReference>
<name>A0A3N0A9H4_9ACTN</name>
<dbReference type="GO" id="GO:0004721">
    <property type="term" value="F:phosphoprotein phosphatase activity"/>
    <property type="evidence" value="ECO:0007669"/>
    <property type="project" value="TreeGrafter"/>
</dbReference>
<accession>A0A3N0A9H4</accession>
<keyword evidence="14" id="KW-1185">Reference proteome</keyword>
<evidence type="ECO:0000256" key="5">
    <source>
        <dbReference type="ARBA" id="ARBA00022679"/>
    </source>
</evidence>
<keyword evidence="4" id="KW-0597">Phosphoprotein</keyword>
<evidence type="ECO:0000256" key="8">
    <source>
        <dbReference type="ARBA" id="ARBA00039401"/>
    </source>
</evidence>
<dbReference type="PROSITE" id="PS50109">
    <property type="entry name" value="HIS_KIN"/>
    <property type="match status" value="1"/>
</dbReference>
<dbReference type="InterPro" id="IPR036890">
    <property type="entry name" value="HATPase_C_sf"/>
</dbReference>
<feature type="chain" id="PRO_5044081811" description="Sensor-like histidine kinase SenX3" evidence="10">
    <location>
        <begin position="30"/>
        <end position="346"/>
    </location>
</feature>
<keyword evidence="7" id="KW-0902">Two-component regulatory system</keyword>
<feature type="transmembrane region" description="Helical" evidence="9">
    <location>
        <begin position="34"/>
        <end position="50"/>
    </location>
</feature>
<proteinExistence type="predicted"/>
<reference evidence="12 15" key="2">
    <citation type="submission" date="2020-08" db="EMBL/GenBank/DDBJ databases">
        <title>Sequencing the genomes of 1000 actinobacteria strains.</title>
        <authorList>
            <person name="Klenk H.-P."/>
        </authorList>
    </citation>
    <scope>NUCLEOTIDE SEQUENCE [LARGE SCALE GENOMIC DNA]</scope>
    <source>
        <strain evidence="12 15">DSM 22242</strain>
    </source>
</reference>
<evidence type="ECO:0000256" key="7">
    <source>
        <dbReference type="ARBA" id="ARBA00023012"/>
    </source>
</evidence>
<dbReference type="CDD" id="cd00082">
    <property type="entry name" value="HisKA"/>
    <property type="match status" value="1"/>
</dbReference>
<dbReference type="SUPFAM" id="SSF47384">
    <property type="entry name" value="Homodimeric domain of signal transducing histidine kinase"/>
    <property type="match status" value="1"/>
</dbReference>
<dbReference type="PRINTS" id="PR00344">
    <property type="entry name" value="BCTRLSENSOR"/>
</dbReference>
<gene>
    <name evidence="13" type="ORF">E5982_02435</name>
    <name evidence="12" type="ORF">FHR31_000063</name>
</gene>
<evidence type="ECO:0000256" key="1">
    <source>
        <dbReference type="ARBA" id="ARBA00000085"/>
    </source>
</evidence>
<dbReference type="SMART" id="SM00387">
    <property type="entry name" value="HATPase_c"/>
    <property type="match status" value="1"/>
</dbReference>
<dbReference type="Gene3D" id="1.10.287.130">
    <property type="match status" value="1"/>
</dbReference>
<dbReference type="InterPro" id="IPR003661">
    <property type="entry name" value="HisK_dim/P_dom"/>
</dbReference>
<evidence type="ECO:0000256" key="3">
    <source>
        <dbReference type="ARBA" id="ARBA00012438"/>
    </source>
</evidence>
<evidence type="ECO:0000313" key="15">
    <source>
        <dbReference type="Proteomes" id="UP000530850"/>
    </source>
</evidence>
<dbReference type="Proteomes" id="UP000530850">
    <property type="component" value="Unassembled WGS sequence"/>
</dbReference>
<dbReference type="EC" id="2.7.13.3" evidence="3"/>
<feature type="domain" description="Histidine kinase" evidence="11">
    <location>
        <begin position="116"/>
        <end position="345"/>
    </location>
</feature>
<dbReference type="EMBL" id="JACHYA010000001">
    <property type="protein sequence ID" value="MBB3170283.1"/>
    <property type="molecule type" value="Genomic_DNA"/>
</dbReference>
<dbReference type="CDD" id="cd00075">
    <property type="entry name" value="HATPase"/>
    <property type="match status" value="1"/>
</dbReference>
<dbReference type="InterPro" id="IPR003594">
    <property type="entry name" value="HATPase_dom"/>
</dbReference>
<keyword evidence="5" id="KW-0808">Transferase</keyword>
<evidence type="ECO:0000256" key="4">
    <source>
        <dbReference type="ARBA" id="ARBA00022553"/>
    </source>
</evidence>
<comment type="caution">
    <text evidence="13">The sequence shown here is derived from an EMBL/GenBank/DDBJ whole genome shotgun (WGS) entry which is preliminary data.</text>
</comment>
<reference evidence="13 14" key="1">
    <citation type="submission" date="2019-04" db="EMBL/GenBank/DDBJ databases">
        <title>Microbes associate with the intestines of laboratory mice.</title>
        <authorList>
            <person name="Navarre W."/>
            <person name="Wong E."/>
            <person name="Huang K.C."/>
            <person name="Tropini C."/>
            <person name="Ng K."/>
            <person name="Yu B."/>
        </authorList>
    </citation>
    <scope>NUCLEOTIDE SEQUENCE [LARGE SCALE GENOMIC DNA]</scope>
    <source>
        <strain evidence="13 14">NM48_B13</strain>
    </source>
</reference>
<dbReference type="GO" id="GO:0000155">
    <property type="term" value="F:phosphorelay sensor kinase activity"/>
    <property type="evidence" value="ECO:0007669"/>
    <property type="project" value="InterPro"/>
</dbReference>
<dbReference type="EMBL" id="SSTM01000001">
    <property type="protein sequence ID" value="TJW12470.1"/>
    <property type="molecule type" value="Genomic_DNA"/>
</dbReference>
<dbReference type="GeneID" id="93357118"/>
<dbReference type="InterPro" id="IPR005467">
    <property type="entry name" value="His_kinase_dom"/>
</dbReference>
<dbReference type="OrthoDB" id="9806130at2"/>
<protein>
    <recommendedName>
        <fullName evidence="8">Sensor-like histidine kinase SenX3</fullName>
        <ecNumber evidence="3">2.7.13.3</ecNumber>
    </recommendedName>
</protein>
<dbReference type="Proteomes" id="UP000309454">
    <property type="component" value="Unassembled WGS sequence"/>
</dbReference>
<dbReference type="AlphaFoldDB" id="A0A3N0A9H4"/>
<dbReference type="PANTHER" id="PTHR45453:SF1">
    <property type="entry name" value="PHOSPHATE REGULON SENSOR PROTEIN PHOR"/>
    <property type="match status" value="1"/>
</dbReference>
<evidence type="ECO:0000259" key="11">
    <source>
        <dbReference type="PROSITE" id="PS50109"/>
    </source>
</evidence>
<dbReference type="GO" id="GO:0016036">
    <property type="term" value="P:cellular response to phosphate starvation"/>
    <property type="evidence" value="ECO:0007669"/>
    <property type="project" value="TreeGrafter"/>
</dbReference>
<dbReference type="Pfam" id="PF00512">
    <property type="entry name" value="HisKA"/>
    <property type="match status" value="1"/>
</dbReference>
<evidence type="ECO:0000313" key="14">
    <source>
        <dbReference type="Proteomes" id="UP000309454"/>
    </source>
</evidence>
<dbReference type="Pfam" id="PF02518">
    <property type="entry name" value="HATPase_c"/>
    <property type="match status" value="1"/>
</dbReference>
<comment type="catalytic activity">
    <reaction evidence="1">
        <text>ATP + protein L-histidine = ADP + protein N-phospho-L-histidine.</text>
        <dbReference type="EC" id="2.7.13.3"/>
    </reaction>
</comment>
<evidence type="ECO:0000256" key="6">
    <source>
        <dbReference type="ARBA" id="ARBA00022777"/>
    </source>
</evidence>
<dbReference type="RefSeq" id="WP_123185812.1">
    <property type="nucleotide sequence ID" value="NZ_CANPEU010000009.1"/>
</dbReference>
<keyword evidence="9" id="KW-0472">Membrane</keyword>
<keyword evidence="10" id="KW-0732">Signal</keyword>
<evidence type="ECO:0000256" key="10">
    <source>
        <dbReference type="SAM" id="SignalP"/>
    </source>
</evidence>
<evidence type="ECO:0000313" key="13">
    <source>
        <dbReference type="EMBL" id="TJW12470.1"/>
    </source>
</evidence>
<dbReference type="SUPFAM" id="SSF55874">
    <property type="entry name" value="ATPase domain of HSP90 chaperone/DNA topoisomerase II/histidine kinase"/>
    <property type="match status" value="1"/>
</dbReference>
<dbReference type="GO" id="GO:0005886">
    <property type="term" value="C:plasma membrane"/>
    <property type="evidence" value="ECO:0007669"/>
    <property type="project" value="UniProtKB-SubCell"/>
</dbReference>
<comment type="subcellular location">
    <subcellularLocation>
        <location evidence="2">Cell membrane</location>
    </subcellularLocation>
</comment>
<evidence type="ECO:0000256" key="2">
    <source>
        <dbReference type="ARBA" id="ARBA00004236"/>
    </source>
</evidence>
<keyword evidence="9" id="KW-0812">Transmembrane</keyword>
<dbReference type="Gene3D" id="3.30.565.10">
    <property type="entry name" value="Histidine kinase-like ATPase, C-terminal domain"/>
    <property type="match status" value="1"/>
</dbReference>
<dbReference type="PANTHER" id="PTHR45453">
    <property type="entry name" value="PHOSPHATE REGULON SENSOR PROTEIN PHOR"/>
    <property type="match status" value="1"/>
</dbReference>
<dbReference type="InterPro" id="IPR004358">
    <property type="entry name" value="Sig_transdc_His_kin-like_C"/>
</dbReference>
<evidence type="ECO:0000256" key="9">
    <source>
        <dbReference type="SAM" id="Phobius"/>
    </source>
</evidence>
<evidence type="ECO:0000313" key="12">
    <source>
        <dbReference type="EMBL" id="MBB3170283.1"/>
    </source>
</evidence>
<sequence>MGSTSTLLRQCLALALLTSALTWAAPAEAKPWTAATGAIALAFFAVISLLRHRRVQQLTAQIDEVLHSGRTVRFEKCREGDVAVLANELEKMVARLARATDALQKERGALADSLADVSHQIRTPLTAAQLMLAAIEQEDDPRRRKHQLRQLESQMERISWLVTTLLKIAKVDAGAIRVQANPVNVAQCMRRAASPLETALDLRDVALETDIPLDAAFTGDELWTAEAIENILKNCMEKTPAGGHIRVSACETPLATTVRITDTGPGIAPADLPRIFDRFYRGDEGQPAPSSSEDSAVRLSAAAPEGFGIGLSLAQALISAQGGTLQAANGGHGGAEFTLTFPKLVV</sequence>
<dbReference type="SMART" id="SM00388">
    <property type="entry name" value="HisKA"/>
    <property type="match status" value="1"/>
</dbReference>